<evidence type="ECO:0000313" key="16">
    <source>
        <dbReference type="EMBL" id="KAH3719859.1"/>
    </source>
</evidence>
<feature type="repeat" description="FG-GAP" evidence="12">
    <location>
        <begin position="451"/>
        <end position="515"/>
    </location>
</feature>
<evidence type="ECO:0000313" key="17">
    <source>
        <dbReference type="Proteomes" id="UP000828390"/>
    </source>
</evidence>
<evidence type="ECO:0000256" key="4">
    <source>
        <dbReference type="ARBA" id="ARBA00022729"/>
    </source>
</evidence>
<keyword evidence="3" id="KW-0812">Transmembrane</keyword>
<evidence type="ECO:0000256" key="13">
    <source>
        <dbReference type="RuleBase" id="RU003762"/>
    </source>
</evidence>
<evidence type="ECO:0000259" key="14">
    <source>
        <dbReference type="Pfam" id="PF08441"/>
    </source>
</evidence>
<evidence type="ECO:0000256" key="8">
    <source>
        <dbReference type="ARBA" id="ARBA00023037"/>
    </source>
</evidence>
<evidence type="ECO:0000256" key="3">
    <source>
        <dbReference type="ARBA" id="ARBA00022692"/>
    </source>
</evidence>
<keyword evidence="8 13" id="KW-0401">Integrin</keyword>
<dbReference type="PANTHER" id="PTHR23220">
    <property type="entry name" value="INTEGRIN ALPHA"/>
    <property type="match status" value="1"/>
</dbReference>
<feature type="non-terminal residue" evidence="16">
    <location>
        <position position="752"/>
    </location>
</feature>
<dbReference type="Proteomes" id="UP000828390">
    <property type="component" value="Unassembled WGS sequence"/>
</dbReference>
<dbReference type="GO" id="GO:0009897">
    <property type="term" value="C:external side of plasma membrane"/>
    <property type="evidence" value="ECO:0007669"/>
    <property type="project" value="TreeGrafter"/>
</dbReference>
<protein>
    <submittedName>
        <fullName evidence="16">Uncharacterized protein</fullName>
    </submittedName>
</protein>
<comment type="caution">
    <text evidence="16">The sequence shown here is derived from an EMBL/GenBank/DDBJ whole genome shotgun (WGS) entry which is preliminary data.</text>
</comment>
<evidence type="ECO:0000256" key="2">
    <source>
        <dbReference type="ARBA" id="ARBA00008054"/>
    </source>
</evidence>
<dbReference type="Pfam" id="PF01839">
    <property type="entry name" value="FG-GAP"/>
    <property type="match status" value="2"/>
</dbReference>
<dbReference type="PROSITE" id="PS51470">
    <property type="entry name" value="FG_GAP"/>
    <property type="match status" value="4"/>
</dbReference>
<sequence>MSNLFMAGSSETLLVHTCVITCLVIVSAFNLDTTIPVIKQGPPNSYFGFSVAQHKEVRKINPEQLSNEVIGNYILVGAPKLNIATSKENSTGGIYRCNALSSKKDDCEILLKDQYGPGSKGDPGRHDQWLGVVVRSGGLGKGVVACAHRYKEIKETSDSTNNIYGLGMCYQMTQDLALNIDLGIGNIFTPCSGYSKVKEHEEYAFCQSGISAYITENERLIMGAPGPINWIGMINEIDIAPKFSIKRMYRSPTTMADPLPGPVSLNSYLGYSSVGGKFDNTERMYYVAGAPHSLGYGQVVFFTEMSTGNILSYETSQILTGGLPFSGFGHELMAVDVNNDGYDDLIVGCPFYYVEEKDSIKIGGAIYIYSGHADMITNMTKPHVITGRSTNREDCEKLQCRHARFGFSLAKAGDLNMDGYQDFAVGAPFEGRGAVYIYHGSAKGVQEPFSQRIFAEDLATATGWTAFGYSLSGGMDLDDNTYPDLLVGSYSDNKVALLRTRPIVKLHSKINVTPDRLNMSHSAQRKCIIDQLKYYCVEIQLCLRYTAEPVERFDEPVDIIYTITAEPTRFNSRVDFYDTKHGYSQVVEDTLTLKSQKETGGLDAVNPQYKCTTKTAYLKEQITDVLTALTFGISYRLPERTAPASTPAPGALPDINEFPILDAGLTESETMIFTEVEFVKKCGDDNICNSNLNMKVDLQDLSKTQSGMPVLEIGATDQLKVHVDVENKGEIAYQTAFFLTKPSSLIWQQSEP</sequence>
<evidence type="ECO:0000256" key="12">
    <source>
        <dbReference type="PROSITE-ProRule" id="PRU00803"/>
    </source>
</evidence>
<comment type="subcellular location">
    <subcellularLocation>
        <location evidence="1 13">Membrane</location>
        <topology evidence="1 13">Single-pass type I membrane protein</topology>
    </subcellularLocation>
</comment>
<dbReference type="InterPro" id="IPR000413">
    <property type="entry name" value="Integrin_alpha"/>
</dbReference>
<dbReference type="InterPro" id="IPR013649">
    <property type="entry name" value="Integrin_alpha_Ig-like_1"/>
</dbReference>
<dbReference type="AlphaFoldDB" id="A0A9D4CA26"/>
<keyword evidence="5" id="KW-0677">Repeat</keyword>
<keyword evidence="17" id="KW-1185">Reference proteome</keyword>
<dbReference type="InterPro" id="IPR048285">
    <property type="entry name" value="Integrin_alpha_Ig-like_2"/>
</dbReference>
<organism evidence="16 17">
    <name type="scientific">Dreissena polymorpha</name>
    <name type="common">Zebra mussel</name>
    <name type="synonym">Mytilus polymorpha</name>
    <dbReference type="NCBI Taxonomy" id="45954"/>
    <lineage>
        <taxon>Eukaryota</taxon>
        <taxon>Metazoa</taxon>
        <taxon>Spiralia</taxon>
        <taxon>Lophotrochozoa</taxon>
        <taxon>Mollusca</taxon>
        <taxon>Bivalvia</taxon>
        <taxon>Autobranchia</taxon>
        <taxon>Heteroconchia</taxon>
        <taxon>Euheterodonta</taxon>
        <taxon>Imparidentia</taxon>
        <taxon>Neoheterodontei</taxon>
        <taxon>Myida</taxon>
        <taxon>Dreissenoidea</taxon>
        <taxon>Dreissenidae</taxon>
        <taxon>Dreissena</taxon>
    </lineage>
</organism>
<evidence type="ECO:0000256" key="5">
    <source>
        <dbReference type="ARBA" id="ARBA00022737"/>
    </source>
</evidence>
<dbReference type="SMART" id="SM00191">
    <property type="entry name" value="Int_alpha"/>
    <property type="match status" value="5"/>
</dbReference>
<reference evidence="16" key="1">
    <citation type="journal article" date="2019" name="bioRxiv">
        <title>The Genome of the Zebra Mussel, Dreissena polymorpha: A Resource for Invasive Species Research.</title>
        <authorList>
            <person name="McCartney M.A."/>
            <person name="Auch B."/>
            <person name="Kono T."/>
            <person name="Mallez S."/>
            <person name="Zhang Y."/>
            <person name="Obille A."/>
            <person name="Becker A."/>
            <person name="Abrahante J.E."/>
            <person name="Garbe J."/>
            <person name="Badalamenti J.P."/>
            <person name="Herman A."/>
            <person name="Mangelson H."/>
            <person name="Liachko I."/>
            <person name="Sullivan S."/>
            <person name="Sone E.D."/>
            <person name="Koren S."/>
            <person name="Silverstein K.A.T."/>
            <person name="Beckman K.B."/>
            <person name="Gohl D.M."/>
        </authorList>
    </citation>
    <scope>NUCLEOTIDE SEQUENCE</scope>
    <source>
        <strain evidence="16">Duluth1</strain>
        <tissue evidence="16">Whole animal</tissue>
    </source>
</reference>
<dbReference type="Gene3D" id="2.130.10.130">
    <property type="entry name" value="Integrin alpha, N-terminal"/>
    <property type="match status" value="1"/>
</dbReference>
<dbReference type="Gene3D" id="2.60.40.1510">
    <property type="entry name" value="ntegrin, alpha v. Chain A, domain 3"/>
    <property type="match status" value="1"/>
</dbReference>
<keyword evidence="7" id="KW-1133">Transmembrane helix</keyword>
<evidence type="ECO:0000256" key="11">
    <source>
        <dbReference type="ARBA" id="ARBA00023180"/>
    </source>
</evidence>
<name>A0A9D4CA26_DREPO</name>
<feature type="repeat" description="FG-GAP" evidence="12">
    <location>
        <begin position="391"/>
        <end position="447"/>
    </location>
</feature>
<evidence type="ECO:0000256" key="7">
    <source>
        <dbReference type="ARBA" id="ARBA00022989"/>
    </source>
</evidence>
<dbReference type="InterPro" id="IPR013517">
    <property type="entry name" value="FG-GAP"/>
</dbReference>
<dbReference type="GO" id="GO:0007229">
    <property type="term" value="P:integrin-mediated signaling pathway"/>
    <property type="evidence" value="ECO:0007669"/>
    <property type="project" value="UniProtKB-KW"/>
</dbReference>
<dbReference type="GO" id="GO:0007160">
    <property type="term" value="P:cell-matrix adhesion"/>
    <property type="evidence" value="ECO:0007669"/>
    <property type="project" value="TreeGrafter"/>
</dbReference>
<feature type="domain" description="Integrin alpha second immunoglobulin-like" evidence="15">
    <location>
        <begin position="682"/>
        <end position="747"/>
    </location>
</feature>
<dbReference type="GO" id="GO:0033627">
    <property type="term" value="P:cell adhesion mediated by integrin"/>
    <property type="evidence" value="ECO:0007669"/>
    <property type="project" value="TreeGrafter"/>
</dbReference>
<evidence type="ECO:0000256" key="10">
    <source>
        <dbReference type="ARBA" id="ARBA00023170"/>
    </source>
</evidence>
<feature type="repeat" description="FG-GAP" evidence="12">
    <location>
        <begin position="33"/>
        <end position="106"/>
    </location>
</feature>
<dbReference type="GO" id="GO:0005178">
    <property type="term" value="F:integrin binding"/>
    <property type="evidence" value="ECO:0007669"/>
    <property type="project" value="TreeGrafter"/>
</dbReference>
<keyword evidence="4" id="KW-0732">Signal</keyword>
<dbReference type="PRINTS" id="PR01185">
    <property type="entry name" value="INTEGRINA"/>
</dbReference>
<dbReference type="GO" id="GO:0098609">
    <property type="term" value="P:cell-cell adhesion"/>
    <property type="evidence" value="ECO:0007669"/>
    <property type="project" value="TreeGrafter"/>
</dbReference>
<keyword evidence="10 13" id="KW-0675">Receptor</keyword>
<dbReference type="InterPro" id="IPR032695">
    <property type="entry name" value="Integrin_dom_sf"/>
</dbReference>
<dbReference type="InterPro" id="IPR028994">
    <property type="entry name" value="Integrin_alpha_N"/>
</dbReference>
<keyword evidence="6 13" id="KW-0130">Cell adhesion</keyword>
<dbReference type="Pfam" id="PF08441">
    <property type="entry name" value="Integrin_A_Ig_1"/>
    <property type="match status" value="1"/>
</dbReference>
<evidence type="ECO:0000256" key="6">
    <source>
        <dbReference type="ARBA" id="ARBA00022889"/>
    </source>
</evidence>
<dbReference type="PANTHER" id="PTHR23220:SF122">
    <property type="entry name" value="INTEGRIN ALPHA-PS1"/>
    <property type="match status" value="1"/>
</dbReference>
<dbReference type="GO" id="GO:0008305">
    <property type="term" value="C:integrin complex"/>
    <property type="evidence" value="ECO:0007669"/>
    <property type="project" value="InterPro"/>
</dbReference>
<dbReference type="InterPro" id="IPR013519">
    <property type="entry name" value="Int_alpha_beta-p"/>
</dbReference>
<keyword evidence="11" id="KW-0325">Glycoprotein</keyword>
<dbReference type="SUPFAM" id="SSF69318">
    <property type="entry name" value="Integrin alpha N-terminal domain"/>
    <property type="match status" value="1"/>
</dbReference>
<keyword evidence="9" id="KW-0472">Membrane</keyword>
<dbReference type="SUPFAM" id="SSF69179">
    <property type="entry name" value="Integrin domains"/>
    <property type="match status" value="2"/>
</dbReference>
<dbReference type="Gene3D" id="2.60.40.1460">
    <property type="entry name" value="Integrin domains. Chain A, domain 2"/>
    <property type="match status" value="1"/>
</dbReference>
<feature type="repeat" description="FG-GAP" evidence="12">
    <location>
        <begin position="314"/>
        <end position="378"/>
    </location>
</feature>
<evidence type="ECO:0000259" key="15">
    <source>
        <dbReference type="Pfam" id="PF20805"/>
    </source>
</evidence>
<dbReference type="Pfam" id="PF20805">
    <property type="entry name" value="Integrin_A_Ig_2"/>
    <property type="match status" value="1"/>
</dbReference>
<comment type="similarity">
    <text evidence="2 13">Belongs to the integrin alpha chain family.</text>
</comment>
<evidence type="ECO:0000256" key="9">
    <source>
        <dbReference type="ARBA" id="ARBA00023136"/>
    </source>
</evidence>
<evidence type="ECO:0000256" key="1">
    <source>
        <dbReference type="ARBA" id="ARBA00004479"/>
    </source>
</evidence>
<reference evidence="16" key="2">
    <citation type="submission" date="2020-11" db="EMBL/GenBank/DDBJ databases">
        <authorList>
            <person name="McCartney M.A."/>
            <person name="Auch B."/>
            <person name="Kono T."/>
            <person name="Mallez S."/>
            <person name="Becker A."/>
            <person name="Gohl D.M."/>
            <person name="Silverstein K.A.T."/>
            <person name="Koren S."/>
            <person name="Bechman K.B."/>
            <person name="Herman A."/>
            <person name="Abrahante J.E."/>
            <person name="Garbe J."/>
        </authorList>
    </citation>
    <scope>NUCLEOTIDE SEQUENCE</scope>
    <source>
        <strain evidence="16">Duluth1</strain>
        <tissue evidence="16">Whole animal</tissue>
    </source>
</reference>
<proteinExistence type="inferred from homology"/>
<gene>
    <name evidence="16" type="ORF">DPMN_062743</name>
</gene>
<accession>A0A9D4CA26</accession>
<feature type="domain" description="Integrin alpha first immunoglubulin-like" evidence="14">
    <location>
        <begin position="500"/>
        <end position="678"/>
    </location>
</feature>
<dbReference type="EMBL" id="JAIWYP010000013">
    <property type="protein sequence ID" value="KAH3719859.1"/>
    <property type="molecule type" value="Genomic_DNA"/>
</dbReference>